<dbReference type="GO" id="GO:0003700">
    <property type="term" value="F:DNA-binding transcription factor activity"/>
    <property type="evidence" value="ECO:0007669"/>
    <property type="project" value="TreeGrafter"/>
</dbReference>
<dbReference type="CDD" id="cd06267">
    <property type="entry name" value="PBP1_LacI_sugar_binding-like"/>
    <property type="match status" value="1"/>
</dbReference>
<reference evidence="5 6" key="1">
    <citation type="submission" date="2020-05" db="EMBL/GenBank/DDBJ databases">
        <title>MicrobeNet Type strains.</title>
        <authorList>
            <person name="Nicholson A.C."/>
        </authorList>
    </citation>
    <scope>NUCLEOTIDE SEQUENCE [LARGE SCALE GENOMIC DNA]</scope>
    <source>
        <strain evidence="5 6">JCM 14547</strain>
    </source>
</reference>
<dbReference type="InterPro" id="IPR028082">
    <property type="entry name" value="Peripla_BP_I"/>
</dbReference>
<keyword evidence="2 5" id="KW-0238">DNA-binding</keyword>
<evidence type="ECO:0000256" key="3">
    <source>
        <dbReference type="ARBA" id="ARBA00023163"/>
    </source>
</evidence>
<keyword evidence="6" id="KW-1185">Reference proteome</keyword>
<dbReference type="Gene3D" id="3.40.50.2300">
    <property type="match status" value="2"/>
</dbReference>
<dbReference type="PROSITE" id="PS00356">
    <property type="entry name" value="HTH_LACI_1"/>
    <property type="match status" value="1"/>
</dbReference>
<organism evidence="5 6">
    <name type="scientific">Pseudokineococcus marinus</name>
    <dbReference type="NCBI Taxonomy" id="351215"/>
    <lineage>
        <taxon>Bacteria</taxon>
        <taxon>Bacillati</taxon>
        <taxon>Actinomycetota</taxon>
        <taxon>Actinomycetes</taxon>
        <taxon>Kineosporiales</taxon>
        <taxon>Kineosporiaceae</taxon>
        <taxon>Pseudokineococcus</taxon>
    </lineage>
</organism>
<dbReference type="Gene3D" id="1.10.260.40">
    <property type="entry name" value="lambda repressor-like DNA-binding domains"/>
    <property type="match status" value="1"/>
</dbReference>
<dbReference type="PANTHER" id="PTHR30146">
    <property type="entry name" value="LACI-RELATED TRANSCRIPTIONAL REPRESSOR"/>
    <property type="match status" value="1"/>
</dbReference>
<protein>
    <submittedName>
        <fullName evidence="5">LacI family DNA-binding transcriptional regulator</fullName>
    </submittedName>
</protein>
<proteinExistence type="predicted"/>
<dbReference type="GO" id="GO:0000976">
    <property type="term" value="F:transcription cis-regulatory region binding"/>
    <property type="evidence" value="ECO:0007669"/>
    <property type="project" value="TreeGrafter"/>
</dbReference>
<feature type="domain" description="HTH lacI-type" evidence="4">
    <location>
        <begin position="2"/>
        <end position="56"/>
    </location>
</feature>
<dbReference type="SMART" id="SM00354">
    <property type="entry name" value="HTH_LACI"/>
    <property type="match status" value="1"/>
</dbReference>
<evidence type="ECO:0000313" key="6">
    <source>
        <dbReference type="Proteomes" id="UP000555552"/>
    </source>
</evidence>
<comment type="caution">
    <text evidence="5">The sequence shown here is derived from an EMBL/GenBank/DDBJ whole genome shotgun (WGS) entry which is preliminary data.</text>
</comment>
<name>A0A849BN76_9ACTN</name>
<dbReference type="InterPro" id="IPR000843">
    <property type="entry name" value="HTH_LacI"/>
</dbReference>
<dbReference type="EMBL" id="JABEMA010000259">
    <property type="protein sequence ID" value="NNH24101.1"/>
    <property type="molecule type" value="Genomic_DNA"/>
</dbReference>
<evidence type="ECO:0000313" key="5">
    <source>
        <dbReference type="EMBL" id="NNH24101.1"/>
    </source>
</evidence>
<keyword evidence="1" id="KW-0805">Transcription regulation</keyword>
<dbReference type="AlphaFoldDB" id="A0A849BN76"/>
<dbReference type="Pfam" id="PF00356">
    <property type="entry name" value="LacI"/>
    <property type="match status" value="1"/>
</dbReference>
<dbReference type="Proteomes" id="UP000555552">
    <property type="component" value="Unassembled WGS sequence"/>
</dbReference>
<gene>
    <name evidence="5" type="ORF">HLB09_13570</name>
</gene>
<dbReference type="PROSITE" id="PS50932">
    <property type="entry name" value="HTH_LACI_2"/>
    <property type="match status" value="1"/>
</dbReference>
<dbReference type="InterPro" id="IPR010982">
    <property type="entry name" value="Lambda_DNA-bd_dom_sf"/>
</dbReference>
<evidence type="ECO:0000256" key="2">
    <source>
        <dbReference type="ARBA" id="ARBA00023125"/>
    </source>
</evidence>
<dbReference type="SUPFAM" id="SSF47413">
    <property type="entry name" value="lambda repressor-like DNA-binding domains"/>
    <property type="match status" value="1"/>
</dbReference>
<accession>A0A849BN76</accession>
<dbReference type="SUPFAM" id="SSF53822">
    <property type="entry name" value="Periplasmic binding protein-like I"/>
    <property type="match status" value="1"/>
</dbReference>
<dbReference type="Pfam" id="PF13377">
    <property type="entry name" value="Peripla_BP_3"/>
    <property type="match status" value="1"/>
</dbReference>
<dbReference type="PANTHER" id="PTHR30146:SF109">
    <property type="entry name" value="HTH-TYPE TRANSCRIPTIONAL REGULATOR GALS"/>
    <property type="match status" value="1"/>
</dbReference>
<dbReference type="InterPro" id="IPR046335">
    <property type="entry name" value="LacI/GalR-like_sensor"/>
</dbReference>
<evidence type="ECO:0000259" key="4">
    <source>
        <dbReference type="PROSITE" id="PS50932"/>
    </source>
</evidence>
<sequence length="340" mass="35490">MVTMSDVARAAGVSPMTVSNVVNGRSGVSEATRARVAEAVSALGYRANASARRLRTGRTGAVGLLVPEVAASYYTHLAGRLSRGLEPHGYRVVLERTGATRAGEERALSPERLGAYDAVAVSPVVLDGEEVRRAVGERPCVLLGERPLRGAHPQVAMDDVGGSVLAVRHLLEHGARRVAVVGGRPARAGADMPSLRTEGYRWALLDAGAVVDERLVVPVSAFDARGGFEATRRLLEGAPDADALFVLTDAAATGALRALADLGRDVPGDVQVVGFDNDEGSAYTVPRLTTVDPGNAAMAEAVVDLLLAQLRSGPVPARLLRPSGAHLVVRESTRAVGPRT</sequence>
<keyword evidence="3" id="KW-0804">Transcription</keyword>
<evidence type="ECO:0000256" key="1">
    <source>
        <dbReference type="ARBA" id="ARBA00023015"/>
    </source>
</evidence>
<dbReference type="CDD" id="cd01392">
    <property type="entry name" value="HTH_LacI"/>
    <property type="match status" value="1"/>
</dbReference>